<dbReference type="InterPro" id="IPR004299">
    <property type="entry name" value="MBOAT_fam"/>
</dbReference>
<feature type="transmembrane region" description="Helical" evidence="10">
    <location>
        <begin position="356"/>
        <end position="378"/>
    </location>
</feature>
<dbReference type="InterPro" id="IPR024024">
    <property type="entry name" value="DltB"/>
</dbReference>
<feature type="transmembrane region" description="Helical" evidence="10">
    <location>
        <begin position="82"/>
        <end position="110"/>
    </location>
</feature>
<dbReference type="AlphaFoldDB" id="A0A4Q2FNV0"/>
<evidence type="ECO:0000313" key="11">
    <source>
        <dbReference type="EMBL" id="RXX21647.1"/>
    </source>
</evidence>
<reference evidence="11 12" key="1">
    <citation type="submission" date="2018-05" db="EMBL/GenBank/DDBJ databases">
        <title>Streptococcus from otitis media.</title>
        <authorList>
            <person name="Wayes A.M."/>
            <person name="Jakubovics N.S."/>
        </authorList>
    </citation>
    <scope>NUCLEOTIDE SEQUENCE [LARGE SCALE GENOMIC DNA]</scope>
    <source>
        <strain evidence="11 12">NU43</strain>
    </source>
</reference>
<feature type="transmembrane region" description="Helical" evidence="10">
    <location>
        <begin position="318"/>
        <end position="335"/>
    </location>
</feature>
<dbReference type="Pfam" id="PF03062">
    <property type="entry name" value="MBOAT"/>
    <property type="match status" value="1"/>
</dbReference>
<feature type="transmembrane region" description="Helical" evidence="10">
    <location>
        <begin position="53"/>
        <end position="70"/>
    </location>
</feature>
<dbReference type="PIRSF" id="PIRSF016636">
    <property type="entry name" value="AlgI_DltB"/>
    <property type="match status" value="1"/>
</dbReference>
<evidence type="ECO:0000256" key="7">
    <source>
        <dbReference type="ARBA" id="ARBA00023136"/>
    </source>
</evidence>
<organism evidence="11 12">
    <name type="scientific">Streptococcus oralis</name>
    <dbReference type="NCBI Taxonomy" id="1303"/>
    <lineage>
        <taxon>Bacteria</taxon>
        <taxon>Bacillati</taxon>
        <taxon>Bacillota</taxon>
        <taxon>Bacilli</taxon>
        <taxon>Lactobacillales</taxon>
        <taxon>Streptococcaceae</taxon>
        <taxon>Streptococcus</taxon>
    </lineage>
</organism>
<evidence type="ECO:0000256" key="6">
    <source>
        <dbReference type="ARBA" id="ARBA00022989"/>
    </source>
</evidence>
<feature type="transmembrane region" description="Helical" evidence="10">
    <location>
        <begin position="32"/>
        <end position="47"/>
    </location>
</feature>
<dbReference type="PANTHER" id="PTHR13285">
    <property type="entry name" value="ACYLTRANSFERASE"/>
    <property type="match status" value="1"/>
</dbReference>
<keyword evidence="4 9" id="KW-0808">Transferase</keyword>
<evidence type="ECO:0000256" key="5">
    <source>
        <dbReference type="ARBA" id="ARBA00022692"/>
    </source>
</evidence>
<evidence type="ECO:0000256" key="2">
    <source>
        <dbReference type="ARBA" id="ARBA00010323"/>
    </source>
</evidence>
<evidence type="ECO:0000256" key="8">
    <source>
        <dbReference type="ARBA" id="ARBA00023315"/>
    </source>
</evidence>
<feature type="transmembrane region" description="Helical" evidence="10">
    <location>
        <begin position="178"/>
        <end position="202"/>
    </location>
</feature>
<comment type="caution">
    <text evidence="11">The sequence shown here is derived from an EMBL/GenBank/DDBJ whole genome shotgun (WGS) entry which is preliminary data.</text>
</comment>
<evidence type="ECO:0000256" key="9">
    <source>
        <dbReference type="PIRNR" id="PIRNR016636"/>
    </source>
</evidence>
<feature type="transmembrane region" description="Helical" evidence="10">
    <location>
        <begin position="214"/>
        <end position="240"/>
    </location>
</feature>
<gene>
    <name evidence="11" type="primary">dltB</name>
    <name evidence="11" type="ORF">DF216_04330</name>
</gene>
<keyword evidence="7 9" id="KW-0472">Membrane</keyword>
<comment type="similarity">
    <text evidence="2 9">Belongs to the membrane-bound acyltransferase family.</text>
</comment>
<sequence length="384" mass="45245">MNYFEGNEFFLLLFVVLLIGFVVNFFEKRKDYYILVLSLLFAGAIYGKSRAMMVYLLAFVVYQYFLVFLAQRIEAKRLKPLVFLSILPLVINKVFALTSLHLLAFIGISYMSFKTIQIMLEISDGLIKEKISIKDYLQFLLFFPTVSAGPIDRSRRFLKEINEVMPRKDYLELAGDGVYRIVLGLLYKVVLSTYVYQMLLALSNTGTVVYSIKYMYLYTLYLFFDFAGYSLMAVGSSNILGIQTPMNFNKPFLSVDIKDFWTRWHITLSTWLRDFVFSRVLMQVIRKKWFKNRLHNATYAYMVNMLVMGFWHGLSVSYIVYGFYHGVLMAGFEVYQKKSNFYKKNKNKNWYKLLSWFVTMNLVMIGFFIFSGELYKILLTILKR</sequence>
<dbReference type="PANTHER" id="PTHR13285:SF23">
    <property type="entry name" value="TEICHOIC ACID D-ALANYLTRANSFERASE"/>
    <property type="match status" value="1"/>
</dbReference>
<accession>A0A4Q2FNV0</accession>
<evidence type="ECO:0000256" key="1">
    <source>
        <dbReference type="ARBA" id="ARBA00004651"/>
    </source>
</evidence>
<evidence type="ECO:0000256" key="4">
    <source>
        <dbReference type="ARBA" id="ARBA00022679"/>
    </source>
</evidence>
<dbReference type="RefSeq" id="WP_129326082.1">
    <property type="nucleotide sequence ID" value="NZ_QEWJ01000004.1"/>
</dbReference>
<proteinExistence type="inferred from homology"/>
<keyword evidence="6 10" id="KW-1133">Transmembrane helix</keyword>
<dbReference type="Proteomes" id="UP000289485">
    <property type="component" value="Unassembled WGS sequence"/>
</dbReference>
<comment type="subcellular location">
    <subcellularLocation>
        <location evidence="1">Cell membrane</location>
        <topology evidence="1">Multi-pass membrane protein</topology>
    </subcellularLocation>
</comment>
<feature type="transmembrane region" description="Helical" evidence="10">
    <location>
        <begin position="6"/>
        <end position="25"/>
    </location>
</feature>
<evidence type="ECO:0000256" key="3">
    <source>
        <dbReference type="ARBA" id="ARBA00022475"/>
    </source>
</evidence>
<protein>
    <submittedName>
        <fullName evidence="11">D-alanyl-lipoteichoic acid biosynthesis protein DltB</fullName>
    </submittedName>
</protein>
<keyword evidence="5 10" id="KW-0812">Transmembrane</keyword>
<dbReference type="InterPro" id="IPR051085">
    <property type="entry name" value="MB_O-acyltransferase"/>
</dbReference>
<dbReference type="InterPro" id="IPR024194">
    <property type="entry name" value="Ac/AlaTfrase_AlgI/DltB"/>
</dbReference>
<dbReference type="EMBL" id="QEWJ01000004">
    <property type="protein sequence ID" value="RXX21647.1"/>
    <property type="molecule type" value="Genomic_DNA"/>
</dbReference>
<dbReference type="GO" id="GO:0016746">
    <property type="term" value="F:acyltransferase activity"/>
    <property type="evidence" value="ECO:0007669"/>
    <property type="project" value="UniProtKB-KW"/>
</dbReference>
<dbReference type="GO" id="GO:0005886">
    <property type="term" value="C:plasma membrane"/>
    <property type="evidence" value="ECO:0007669"/>
    <property type="project" value="UniProtKB-SubCell"/>
</dbReference>
<name>A0A4Q2FNV0_STROR</name>
<keyword evidence="8 9" id="KW-0012">Acyltransferase</keyword>
<dbReference type="GO" id="GO:0070395">
    <property type="term" value="P:lipoteichoic acid biosynthetic process"/>
    <property type="evidence" value="ECO:0007669"/>
    <property type="project" value="InterPro"/>
</dbReference>
<keyword evidence="3 9" id="KW-1003">Cell membrane</keyword>
<dbReference type="NCBIfam" id="TIGR04091">
    <property type="entry name" value="LTA_dltB"/>
    <property type="match status" value="1"/>
</dbReference>
<evidence type="ECO:0000313" key="12">
    <source>
        <dbReference type="Proteomes" id="UP000289485"/>
    </source>
</evidence>
<evidence type="ECO:0000256" key="10">
    <source>
        <dbReference type="SAM" id="Phobius"/>
    </source>
</evidence>